<dbReference type="AlphaFoldDB" id="A0A812VCU0"/>
<name>A0A812VCU0_9DINO</name>
<proteinExistence type="predicted"/>
<dbReference type="Proteomes" id="UP000601435">
    <property type="component" value="Unassembled WGS sequence"/>
</dbReference>
<gene>
    <name evidence="1" type="ORF">SNEC2469_LOCUS17373</name>
</gene>
<comment type="caution">
    <text evidence="1">The sequence shown here is derived from an EMBL/GenBank/DDBJ whole genome shotgun (WGS) entry which is preliminary data.</text>
</comment>
<sequence>MAMACEGSVQRALIGHAAFPRTPETIEAADNVIFEKSQNCVQFYPSIGAAICWKIRDSVRGPLACAKLKHKLSDGEMNHKYSSRAKTAYEAGFISNVGEDGFSVPEFRLADPDFMGSHILLKTWMTTMAVVFDCPDMKMEPRSWNFFQVGDCGRAPGQLQAQAAAYIMKNLCKKPSGKRRNDATSGQHEIMFSTPEITCLWGFWVTQGNLTSIDVKWFNSKATPPQSMVHHDETVSPMSDYYSVPCSTKWSQQLTVKGHVIFTPGDEDAVTLSDYMHQVAKRSKLMQLSDLSRHIDYQECRMTVI</sequence>
<keyword evidence="2" id="KW-1185">Reference proteome</keyword>
<organism evidence="1 2">
    <name type="scientific">Symbiodinium necroappetens</name>
    <dbReference type="NCBI Taxonomy" id="1628268"/>
    <lineage>
        <taxon>Eukaryota</taxon>
        <taxon>Sar</taxon>
        <taxon>Alveolata</taxon>
        <taxon>Dinophyceae</taxon>
        <taxon>Suessiales</taxon>
        <taxon>Symbiodiniaceae</taxon>
        <taxon>Symbiodinium</taxon>
    </lineage>
</organism>
<evidence type="ECO:0000313" key="1">
    <source>
        <dbReference type="EMBL" id="CAE7610561.1"/>
    </source>
</evidence>
<reference evidence="1" key="1">
    <citation type="submission" date="2021-02" db="EMBL/GenBank/DDBJ databases">
        <authorList>
            <person name="Dougan E. K."/>
            <person name="Rhodes N."/>
            <person name="Thang M."/>
            <person name="Chan C."/>
        </authorList>
    </citation>
    <scope>NUCLEOTIDE SEQUENCE</scope>
</reference>
<dbReference type="EMBL" id="CAJNJA010028723">
    <property type="protein sequence ID" value="CAE7610561.1"/>
    <property type="molecule type" value="Genomic_DNA"/>
</dbReference>
<evidence type="ECO:0000313" key="2">
    <source>
        <dbReference type="Proteomes" id="UP000601435"/>
    </source>
</evidence>
<dbReference type="OrthoDB" id="430675at2759"/>
<protein>
    <submittedName>
        <fullName evidence="1">Uncharacterized protein</fullName>
    </submittedName>
</protein>
<accession>A0A812VCU0</accession>